<evidence type="ECO:0000313" key="1">
    <source>
        <dbReference type="EMBL" id="HIZ57861.1"/>
    </source>
</evidence>
<gene>
    <name evidence="1" type="ORF">H9725_04675</name>
</gene>
<protein>
    <submittedName>
        <fullName evidence="1">Uncharacterized protein</fullName>
    </submittedName>
</protein>
<dbReference type="AlphaFoldDB" id="A0A9D2FFV0"/>
<accession>A0A9D2FFV0</accession>
<dbReference type="Proteomes" id="UP000824065">
    <property type="component" value="Unassembled WGS sequence"/>
</dbReference>
<comment type="caution">
    <text evidence="1">The sequence shown here is derived from an EMBL/GenBank/DDBJ whole genome shotgun (WGS) entry which is preliminary data.</text>
</comment>
<evidence type="ECO:0000313" key="2">
    <source>
        <dbReference type="Proteomes" id="UP000824065"/>
    </source>
</evidence>
<proteinExistence type="predicted"/>
<name>A0A9D2FFV0_9FIRM</name>
<reference evidence="1" key="2">
    <citation type="submission" date="2021-04" db="EMBL/GenBank/DDBJ databases">
        <authorList>
            <person name="Gilroy R."/>
        </authorList>
    </citation>
    <scope>NUCLEOTIDE SEQUENCE</scope>
    <source>
        <strain evidence="1">ChiBcec16-3735</strain>
    </source>
</reference>
<organism evidence="1 2">
    <name type="scientific">Candidatus Faecalibacterium gallistercoris</name>
    <dbReference type="NCBI Taxonomy" id="2838579"/>
    <lineage>
        <taxon>Bacteria</taxon>
        <taxon>Bacillati</taxon>
        <taxon>Bacillota</taxon>
        <taxon>Clostridia</taxon>
        <taxon>Eubacteriales</taxon>
        <taxon>Oscillospiraceae</taxon>
        <taxon>Faecalibacterium</taxon>
    </lineage>
</organism>
<dbReference type="EMBL" id="DXBJ01000029">
    <property type="protein sequence ID" value="HIZ57861.1"/>
    <property type="molecule type" value="Genomic_DNA"/>
</dbReference>
<sequence>MKDVARAVVYLQKHKIATLEQLNIVLSGMKQKANQASTGMQKAEKRMKDIAGIQSAIAVYQEQKAVHDKYLKIGWKKDRLPLPRVIRRS</sequence>
<reference evidence="1" key="1">
    <citation type="journal article" date="2021" name="PeerJ">
        <title>Extensive microbial diversity within the chicken gut microbiome revealed by metagenomics and culture.</title>
        <authorList>
            <person name="Gilroy R."/>
            <person name="Ravi A."/>
            <person name="Getino M."/>
            <person name="Pursley I."/>
            <person name="Horton D.L."/>
            <person name="Alikhan N.F."/>
            <person name="Baker D."/>
            <person name="Gharbi K."/>
            <person name="Hall N."/>
            <person name="Watson M."/>
            <person name="Adriaenssens E.M."/>
            <person name="Foster-Nyarko E."/>
            <person name="Jarju S."/>
            <person name="Secka A."/>
            <person name="Antonio M."/>
            <person name="Oren A."/>
            <person name="Chaudhuri R.R."/>
            <person name="La Ragione R."/>
            <person name="Hildebrand F."/>
            <person name="Pallen M.J."/>
        </authorList>
    </citation>
    <scope>NUCLEOTIDE SEQUENCE</scope>
    <source>
        <strain evidence="1">ChiBcec16-3735</strain>
    </source>
</reference>